<accession>A0ABN1ZE27</accession>
<feature type="transmembrane region" description="Helical" evidence="1">
    <location>
        <begin position="58"/>
        <end position="82"/>
    </location>
</feature>
<comment type="caution">
    <text evidence="2">The sequence shown here is derived from an EMBL/GenBank/DDBJ whole genome shotgun (WGS) entry which is preliminary data.</text>
</comment>
<keyword evidence="3" id="KW-1185">Reference proteome</keyword>
<keyword evidence="1" id="KW-0472">Membrane</keyword>
<feature type="transmembrane region" description="Helical" evidence="1">
    <location>
        <begin position="89"/>
        <end position="110"/>
    </location>
</feature>
<keyword evidence="1" id="KW-1133">Transmembrane helix</keyword>
<keyword evidence="1" id="KW-0812">Transmembrane</keyword>
<evidence type="ECO:0000313" key="3">
    <source>
        <dbReference type="Proteomes" id="UP001501742"/>
    </source>
</evidence>
<evidence type="ECO:0000256" key="1">
    <source>
        <dbReference type="SAM" id="Phobius"/>
    </source>
</evidence>
<name>A0ABN1ZE27_9MICO</name>
<sequence>MTSMSDMRTGERGVAAAMWVVLVLGCGVVVAMLWFGAMLDVFTLGVMPTPAATASGRASLNAAAVVSVAAASTTVVLAVVLLWRGVHRVGAAVALVLALCAPWVPVWIAMNPVLAGE</sequence>
<proteinExistence type="predicted"/>
<reference evidence="2 3" key="1">
    <citation type="journal article" date="2019" name="Int. J. Syst. Evol. Microbiol.">
        <title>The Global Catalogue of Microorganisms (GCM) 10K type strain sequencing project: providing services to taxonomists for standard genome sequencing and annotation.</title>
        <authorList>
            <consortium name="The Broad Institute Genomics Platform"/>
            <consortium name="The Broad Institute Genome Sequencing Center for Infectious Disease"/>
            <person name="Wu L."/>
            <person name="Ma J."/>
        </authorList>
    </citation>
    <scope>NUCLEOTIDE SEQUENCE [LARGE SCALE GENOMIC DNA]</scope>
    <source>
        <strain evidence="2 3">JCM 12140</strain>
    </source>
</reference>
<organism evidence="2 3">
    <name type="scientific">Curtobacterium herbarum</name>
    <dbReference type="NCBI Taxonomy" id="150122"/>
    <lineage>
        <taxon>Bacteria</taxon>
        <taxon>Bacillati</taxon>
        <taxon>Actinomycetota</taxon>
        <taxon>Actinomycetes</taxon>
        <taxon>Micrococcales</taxon>
        <taxon>Microbacteriaceae</taxon>
        <taxon>Curtobacterium</taxon>
    </lineage>
</organism>
<evidence type="ECO:0000313" key="2">
    <source>
        <dbReference type="EMBL" id="GAA1493938.1"/>
    </source>
</evidence>
<dbReference type="EMBL" id="BAAAJX010000011">
    <property type="protein sequence ID" value="GAA1493938.1"/>
    <property type="molecule type" value="Genomic_DNA"/>
</dbReference>
<protein>
    <submittedName>
        <fullName evidence="2">Uncharacterized protein</fullName>
    </submittedName>
</protein>
<dbReference type="Proteomes" id="UP001501742">
    <property type="component" value="Unassembled WGS sequence"/>
</dbReference>
<feature type="transmembrane region" description="Helical" evidence="1">
    <location>
        <begin position="12"/>
        <end position="38"/>
    </location>
</feature>
<gene>
    <name evidence="2" type="ORF">GCM10009627_22840</name>
</gene>